<gene>
    <name evidence="5" type="primary">yciB</name>
    <name evidence="6" type="ORF">THS5294_03533</name>
</gene>
<keyword evidence="4 5" id="KW-0472">Membrane</keyword>
<evidence type="ECO:0000313" key="6">
    <source>
        <dbReference type="EMBL" id="CUH62219.1"/>
    </source>
</evidence>
<keyword evidence="2 5" id="KW-0812">Transmembrane</keyword>
<dbReference type="RefSeq" id="WP_058124708.1">
    <property type="nucleotide sequence ID" value="NZ_CYRX01000033.1"/>
</dbReference>
<keyword evidence="3 5" id="KW-1133">Transmembrane helix</keyword>
<sequence>MTQPEPAPKPVVQSEGRTVNGTLKFLLETGPVLAFFGAYMYFKDETFLINGTEYGGFIAVTVAFIPVILAATAILWALSGKLSKMQVLTAILVIFSGGISFWFNDERFIKIRPTIMFSIFAAILFLGLARGRSYLEYLMEDLIPLQREGWLILTKRFAMLFAGLAVFNEIAWRSLSTEVYVTVDTFGVPIAIFAFFFTQTKLFTVYAIEEEPEA</sequence>
<keyword evidence="5" id="KW-0997">Cell inner membrane</keyword>
<dbReference type="Proteomes" id="UP000051298">
    <property type="component" value="Unassembled WGS sequence"/>
</dbReference>
<dbReference type="Pfam" id="PF04279">
    <property type="entry name" value="IspA"/>
    <property type="match status" value="1"/>
</dbReference>
<feature type="transmembrane region" description="Helical" evidence="5">
    <location>
        <begin position="109"/>
        <end position="129"/>
    </location>
</feature>
<dbReference type="InterPro" id="IPR006008">
    <property type="entry name" value="YciB"/>
</dbReference>
<name>A0A0P1FL81_9RHOB</name>
<dbReference type="STRING" id="266809.PM03_03035"/>
<protein>
    <recommendedName>
        <fullName evidence="5">Inner membrane-spanning protein YciB</fullName>
    </recommendedName>
</protein>
<evidence type="ECO:0000256" key="1">
    <source>
        <dbReference type="ARBA" id="ARBA00022475"/>
    </source>
</evidence>
<feature type="transmembrane region" description="Helical" evidence="5">
    <location>
        <begin position="150"/>
        <end position="167"/>
    </location>
</feature>
<dbReference type="EMBL" id="CYRX01000033">
    <property type="protein sequence ID" value="CUH62219.1"/>
    <property type="molecule type" value="Genomic_DNA"/>
</dbReference>
<comment type="function">
    <text evidence="5">Plays a role in cell envelope biogenesis, maintenance of cell envelope integrity and membrane homeostasis.</text>
</comment>
<evidence type="ECO:0000256" key="3">
    <source>
        <dbReference type="ARBA" id="ARBA00022989"/>
    </source>
</evidence>
<feature type="transmembrane region" description="Helical" evidence="5">
    <location>
        <begin position="85"/>
        <end position="103"/>
    </location>
</feature>
<dbReference type="PANTHER" id="PTHR36917:SF1">
    <property type="entry name" value="INNER MEMBRANE-SPANNING PROTEIN YCIB"/>
    <property type="match status" value="1"/>
</dbReference>
<dbReference type="eggNOG" id="COG2917">
    <property type="taxonomic scope" value="Bacteria"/>
</dbReference>
<dbReference type="GO" id="GO:0005886">
    <property type="term" value="C:plasma membrane"/>
    <property type="evidence" value="ECO:0007669"/>
    <property type="project" value="UniProtKB-SubCell"/>
</dbReference>
<comment type="subcellular location">
    <subcellularLocation>
        <location evidence="5">Cell inner membrane</location>
        <topology evidence="5">Multi-pass membrane protein</topology>
    </subcellularLocation>
</comment>
<evidence type="ECO:0000256" key="4">
    <source>
        <dbReference type="ARBA" id="ARBA00023136"/>
    </source>
</evidence>
<dbReference type="PANTHER" id="PTHR36917">
    <property type="entry name" value="INTRACELLULAR SEPTATION PROTEIN A-RELATED"/>
    <property type="match status" value="1"/>
</dbReference>
<organism evidence="6 7">
    <name type="scientific">Thalassobacter stenotrophicus</name>
    <dbReference type="NCBI Taxonomy" id="266809"/>
    <lineage>
        <taxon>Bacteria</taxon>
        <taxon>Pseudomonadati</taxon>
        <taxon>Pseudomonadota</taxon>
        <taxon>Alphaproteobacteria</taxon>
        <taxon>Rhodobacterales</taxon>
        <taxon>Roseobacteraceae</taxon>
        <taxon>Thalassobacter</taxon>
    </lineage>
</organism>
<feature type="transmembrane region" description="Helical" evidence="5">
    <location>
        <begin position="54"/>
        <end position="78"/>
    </location>
</feature>
<evidence type="ECO:0000256" key="5">
    <source>
        <dbReference type="HAMAP-Rule" id="MF_00189"/>
    </source>
</evidence>
<dbReference type="AlphaFoldDB" id="A0A0P1FL81"/>
<accession>A0A0P1FL81</accession>
<proteinExistence type="inferred from homology"/>
<evidence type="ECO:0000256" key="2">
    <source>
        <dbReference type="ARBA" id="ARBA00022692"/>
    </source>
</evidence>
<comment type="similarity">
    <text evidence="5">Belongs to the YciB family.</text>
</comment>
<evidence type="ECO:0000313" key="7">
    <source>
        <dbReference type="Proteomes" id="UP000051298"/>
    </source>
</evidence>
<reference evidence="6 7" key="1">
    <citation type="submission" date="2015-09" db="EMBL/GenBank/DDBJ databases">
        <authorList>
            <consortium name="Swine Surveillance"/>
        </authorList>
    </citation>
    <scope>NUCLEOTIDE SEQUENCE [LARGE SCALE GENOMIC DNA]</scope>
    <source>
        <strain evidence="6 7">CECT 5294</strain>
    </source>
</reference>
<feature type="transmembrane region" description="Helical" evidence="5">
    <location>
        <begin position="25"/>
        <end position="42"/>
    </location>
</feature>
<dbReference type="HAMAP" id="MF_00189">
    <property type="entry name" value="YciB"/>
    <property type="match status" value="1"/>
</dbReference>
<feature type="transmembrane region" description="Helical" evidence="5">
    <location>
        <begin position="179"/>
        <end position="197"/>
    </location>
</feature>
<keyword evidence="1 5" id="KW-1003">Cell membrane</keyword>